<evidence type="ECO:0000256" key="7">
    <source>
        <dbReference type="ARBA" id="ARBA00047989"/>
    </source>
</evidence>
<evidence type="ECO:0008006" key="12">
    <source>
        <dbReference type="Google" id="ProtNLM"/>
    </source>
</evidence>
<evidence type="ECO:0000313" key="10">
    <source>
        <dbReference type="EMBL" id="OGD78673.1"/>
    </source>
</evidence>
<gene>
    <name evidence="10" type="ORF">A2368_02050</name>
</gene>
<keyword evidence="5" id="KW-0378">Hydrolase</keyword>
<comment type="caution">
    <text evidence="10">The sequence shown here is derived from an EMBL/GenBank/DDBJ whole genome shotgun (WGS) entry which is preliminary data.</text>
</comment>
<dbReference type="PANTHER" id="PTHR30616">
    <property type="entry name" value="UNCHARACTERIZED PROTEIN YFIH"/>
    <property type="match status" value="1"/>
</dbReference>
<keyword evidence="4" id="KW-0479">Metal-binding</keyword>
<dbReference type="Gene3D" id="3.60.140.10">
    <property type="entry name" value="CNF1/YfiH-like putative cysteine hydrolases"/>
    <property type="match status" value="1"/>
</dbReference>
<evidence type="ECO:0000256" key="9">
    <source>
        <dbReference type="ARBA" id="ARBA00049893"/>
    </source>
</evidence>
<dbReference type="AlphaFoldDB" id="A0A1F5FGG5"/>
<evidence type="ECO:0000256" key="5">
    <source>
        <dbReference type="ARBA" id="ARBA00022801"/>
    </source>
</evidence>
<dbReference type="Pfam" id="PF02578">
    <property type="entry name" value="Cu-oxidase_4"/>
    <property type="match status" value="1"/>
</dbReference>
<sequence length="294" mass="31649">MASGEKLRQIKDIDALRSLPSLNAMAHKVGYGFSPASFGNMSLKWGANRDGGEAKVWRNRALFARMAGFELESAVFMVPCHGTDIVLVGHADAGGENLGKVDGLITAERNVPLVLLPADCTPIIVTNKSADFVALIHAGRVGTDLKIAGKLINQLRDMGFVDVNDFVVGLGPAIECEWRQSLETVDPEGWLPFVSIPAEKADDGLSFVITEIESSGEAKYKIGLNRHDESFFVDMVGYSAAQVVQCGVDPVNVSVSGLCTVCNGKNGLVFSHRLSTLDPVTYPESRYMAYAVLK</sequence>
<evidence type="ECO:0000256" key="6">
    <source>
        <dbReference type="ARBA" id="ARBA00022833"/>
    </source>
</evidence>
<evidence type="ECO:0000256" key="4">
    <source>
        <dbReference type="ARBA" id="ARBA00022723"/>
    </source>
</evidence>
<dbReference type="GO" id="GO:0005507">
    <property type="term" value="F:copper ion binding"/>
    <property type="evidence" value="ECO:0007669"/>
    <property type="project" value="TreeGrafter"/>
</dbReference>
<dbReference type="InterPro" id="IPR011324">
    <property type="entry name" value="Cytotoxic_necrot_fac-like_cat"/>
</dbReference>
<protein>
    <recommendedName>
        <fullName evidence="12">Purine nucleoside phosphorylase</fullName>
    </recommendedName>
</protein>
<keyword evidence="3" id="KW-0808">Transferase</keyword>
<comment type="catalytic activity">
    <reaction evidence="1">
        <text>inosine + phosphate = alpha-D-ribose 1-phosphate + hypoxanthine</text>
        <dbReference type="Rhea" id="RHEA:27646"/>
        <dbReference type="ChEBI" id="CHEBI:17368"/>
        <dbReference type="ChEBI" id="CHEBI:17596"/>
        <dbReference type="ChEBI" id="CHEBI:43474"/>
        <dbReference type="ChEBI" id="CHEBI:57720"/>
        <dbReference type="EC" id="2.4.2.1"/>
    </reaction>
    <physiologicalReaction direction="left-to-right" evidence="1">
        <dbReference type="Rhea" id="RHEA:27647"/>
    </physiologicalReaction>
</comment>
<dbReference type="InterPro" id="IPR038371">
    <property type="entry name" value="Cu_polyphenol_OxRdtase_sf"/>
</dbReference>
<reference evidence="10 11" key="1">
    <citation type="journal article" date="2016" name="Nat. Commun.">
        <title>Thousands of microbial genomes shed light on interconnected biogeochemical processes in an aquifer system.</title>
        <authorList>
            <person name="Anantharaman K."/>
            <person name="Brown C.T."/>
            <person name="Hug L.A."/>
            <person name="Sharon I."/>
            <person name="Castelle C.J."/>
            <person name="Probst A.J."/>
            <person name="Thomas B.C."/>
            <person name="Singh A."/>
            <person name="Wilkins M.J."/>
            <person name="Karaoz U."/>
            <person name="Brodie E.L."/>
            <person name="Williams K.H."/>
            <person name="Hubbard S.S."/>
            <person name="Banfield J.F."/>
        </authorList>
    </citation>
    <scope>NUCLEOTIDE SEQUENCE [LARGE SCALE GENOMIC DNA]</scope>
</reference>
<dbReference type="Proteomes" id="UP000176682">
    <property type="component" value="Unassembled WGS sequence"/>
</dbReference>
<evidence type="ECO:0000256" key="2">
    <source>
        <dbReference type="ARBA" id="ARBA00007353"/>
    </source>
</evidence>
<comment type="catalytic activity">
    <reaction evidence="9">
        <text>S-methyl-5'-thioadenosine + phosphate = 5-(methylsulfanyl)-alpha-D-ribose 1-phosphate + adenine</text>
        <dbReference type="Rhea" id="RHEA:11852"/>
        <dbReference type="ChEBI" id="CHEBI:16708"/>
        <dbReference type="ChEBI" id="CHEBI:17509"/>
        <dbReference type="ChEBI" id="CHEBI:43474"/>
        <dbReference type="ChEBI" id="CHEBI:58533"/>
        <dbReference type="EC" id="2.4.2.28"/>
    </reaction>
    <physiologicalReaction direction="left-to-right" evidence="9">
        <dbReference type="Rhea" id="RHEA:11853"/>
    </physiologicalReaction>
</comment>
<name>A0A1F5FGG5_9BACT</name>
<proteinExistence type="inferred from homology"/>
<accession>A0A1F5FGG5</accession>
<dbReference type="SUPFAM" id="SSF64438">
    <property type="entry name" value="CNF1/YfiH-like putative cysteine hydrolases"/>
    <property type="match status" value="1"/>
</dbReference>
<evidence type="ECO:0000313" key="11">
    <source>
        <dbReference type="Proteomes" id="UP000176682"/>
    </source>
</evidence>
<evidence type="ECO:0000256" key="1">
    <source>
        <dbReference type="ARBA" id="ARBA00000553"/>
    </source>
</evidence>
<comment type="catalytic activity">
    <reaction evidence="7">
        <text>adenosine + H2O + H(+) = inosine + NH4(+)</text>
        <dbReference type="Rhea" id="RHEA:24408"/>
        <dbReference type="ChEBI" id="CHEBI:15377"/>
        <dbReference type="ChEBI" id="CHEBI:15378"/>
        <dbReference type="ChEBI" id="CHEBI:16335"/>
        <dbReference type="ChEBI" id="CHEBI:17596"/>
        <dbReference type="ChEBI" id="CHEBI:28938"/>
        <dbReference type="EC" id="3.5.4.4"/>
    </reaction>
    <physiologicalReaction direction="left-to-right" evidence="7">
        <dbReference type="Rhea" id="RHEA:24409"/>
    </physiologicalReaction>
</comment>
<keyword evidence="6" id="KW-0862">Zinc</keyword>
<organism evidence="10 11">
    <name type="scientific">Candidatus Collierbacteria bacterium RIFOXYB1_FULL_49_13</name>
    <dbReference type="NCBI Taxonomy" id="1817728"/>
    <lineage>
        <taxon>Bacteria</taxon>
        <taxon>Candidatus Collieribacteriota</taxon>
    </lineage>
</organism>
<comment type="similarity">
    <text evidence="2">Belongs to the purine nucleoside phosphorylase YfiH/LACC1 family.</text>
</comment>
<dbReference type="EMBL" id="MFAM01000039">
    <property type="protein sequence ID" value="OGD78673.1"/>
    <property type="molecule type" value="Genomic_DNA"/>
</dbReference>
<dbReference type="PANTHER" id="PTHR30616:SF2">
    <property type="entry name" value="PURINE NUCLEOSIDE PHOSPHORYLASE LACC1"/>
    <property type="match status" value="1"/>
</dbReference>
<dbReference type="InterPro" id="IPR003730">
    <property type="entry name" value="Cu_polyphenol_OxRdtase"/>
</dbReference>
<comment type="catalytic activity">
    <reaction evidence="8">
        <text>adenosine + phosphate = alpha-D-ribose 1-phosphate + adenine</text>
        <dbReference type="Rhea" id="RHEA:27642"/>
        <dbReference type="ChEBI" id="CHEBI:16335"/>
        <dbReference type="ChEBI" id="CHEBI:16708"/>
        <dbReference type="ChEBI" id="CHEBI:43474"/>
        <dbReference type="ChEBI" id="CHEBI:57720"/>
        <dbReference type="EC" id="2.4.2.1"/>
    </reaction>
    <physiologicalReaction direction="left-to-right" evidence="8">
        <dbReference type="Rhea" id="RHEA:27643"/>
    </physiologicalReaction>
</comment>
<evidence type="ECO:0000256" key="8">
    <source>
        <dbReference type="ARBA" id="ARBA00048968"/>
    </source>
</evidence>
<dbReference type="GO" id="GO:0016787">
    <property type="term" value="F:hydrolase activity"/>
    <property type="evidence" value="ECO:0007669"/>
    <property type="project" value="UniProtKB-KW"/>
</dbReference>
<evidence type="ECO:0000256" key="3">
    <source>
        <dbReference type="ARBA" id="ARBA00022679"/>
    </source>
</evidence>
<dbReference type="GO" id="GO:0017061">
    <property type="term" value="F:S-methyl-5-thioadenosine phosphorylase activity"/>
    <property type="evidence" value="ECO:0007669"/>
    <property type="project" value="UniProtKB-EC"/>
</dbReference>
<dbReference type="CDD" id="cd16833">
    <property type="entry name" value="YfiH"/>
    <property type="match status" value="1"/>
</dbReference>